<evidence type="ECO:0000259" key="1">
    <source>
        <dbReference type="Pfam" id="PF05157"/>
    </source>
</evidence>
<name>A0A3B0VWY7_9ZZZZ</name>
<proteinExistence type="predicted"/>
<dbReference type="AlphaFoldDB" id="A0A3B0VWY7"/>
<feature type="domain" description="Type II secretion system protein GspE N-terminal" evidence="1">
    <location>
        <begin position="65"/>
        <end position="128"/>
    </location>
</feature>
<protein>
    <recommendedName>
        <fullName evidence="1">Type II secretion system protein GspE N-terminal domain-containing protein</fullName>
    </recommendedName>
</protein>
<dbReference type="InterPro" id="IPR007831">
    <property type="entry name" value="T2SS_GspE_N"/>
</dbReference>
<dbReference type="InterPro" id="IPR037257">
    <property type="entry name" value="T2SS_E_N_sf"/>
</dbReference>
<feature type="non-terminal residue" evidence="2">
    <location>
        <position position="134"/>
    </location>
</feature>
<organism evidence="2">
    <name type="scientific">hydrothermal vent metagenome</name>
    <dbReference type="NCBI Taxonomy" id="652676"/>
    <lineage>
        <taxon>unclassified sequences</taxon>
        <taxon>metagenomes</taxon>
        <taxon>ecological metagenomes</taxon>
    </lineage>
</organism>
<gene>
    <name evidence="2" type="ORF">MNBD_DELTA03-69</name>
</gene>
<evidence type="ECO:0000313" key="2">
    <source>
        <dbReference type="EMBL" id="VAW36736.1"/>
    </source>
</evidence>
<dbReference type="Pfam" id="PF05157">
    <property type="entry name" value="MshEN"/>
    <property type="match status" value="1"/>
</dbReference>
<dbReference type="EMBL" id="UOEX01000182">
    <property type="protein sequence ID" value="VAW36736.1"/>
    <property type="molecule type" value="Genomic_DNA"/>
</dbReference>
<sequence>MKPNSPQKSSPFSLLVSSGSLPAESLEAAGQTAAANNLPLSQVLTREYGLSRAVLLQALADYYKCPFVEYDERLPIPPELLTTGISTDKLRAEGWFPIIKEKDGSIVIACTNPAAPDLPAQVETYFGSEPYVFQ</sequence>
<accession>A0A3B0VWY7</accession>
<reference evidence="2" key="1">
    <citation type="submission" date="2018-06" db="EMBL/GenBank/DDBJ databases">
        <authorList>
            <person name="Zhirakovskaya E."/>
        </authorList>
    </citation>
    <scope>NUCLEOTIDE SEQUENCE</scope>
</reference>
<dbReference type="SUPFAM" id="SSF160246">
    <property type="entry name" value="EspE N-terminal domain-like"/>
    <property type="match status" value="1"/>
</dbReference>